<organism evidence="7 8">
    <name type="scientific">Magnusiomyces paraingens</name>
    <dbReference type="NCBI Taxonomy" id="2606893"/>
    <lineage>
        <taxon>Eukaryota</taxon>
        <taxon>Fungi</taxon>
        <taxon>Dikarya</taxon>
        <taxon>Ascomycota</taxon>
        <taxon>Saccharomycotina</taxon>
        <taxon>Dipodascomycetes</taxon>
        <taxon>Dipodascales</taxon>
        <taxon>Dipodascaceae</taxon>
        <taxon>Magnusiomyces</taxon>
    </lineage>
</organism>
<dbReference type="Pfam" id="PF04377">
    <property type="entry name" value="ATE_C"/>
    <property type="match status" value="1"/>
</dbReference>
<dbReference type="GeneID" id="43582663"/>
<dbReference type="GO" id="GO:0004057">
    <property type="term" value="F:arginyl-tRNA--protein transferase activity"/>
    <property type="evidence" value="ECO:0007669"/>
    <property type="project" value="UniProtKB-EC"/>
</dbReference>
<dbReference type="RefSeq" id="XP_031854454.1">
    <property type="nucleotide sequence ID" value="XM_031998563.1"/>
</dbReference>
<dbReference type="AlphaFoldDB" id="A0A5E8BRJ7"/>
<keyword evidence="3" id="KW-0808">Transferase</keyword>
<keyword evidence="4" id="KW-0012">Acyltransferase</keyword>
<keyword evidence="8" id="KW-1185">Reference proteome</keyword>
<evidence type="ECO:0000256" key="1">
    <source>
        <dbReference type="ARBA" id="ARBA00009991"/>
    </source>
</evidence>
<dbReference type="PANTHER" id="PTHR21367:SF1">
    <property type="entry name" value="ARGINYL-TRNA--PROTEIN TRANSFERASE 1"/>
    <property type="match status" value="1"/>
</dbReference>
<feature type="domain" description="N-end aminoacyl transferase N-terminal" evidence="5">
    <location>
        <begin position="43"/>
        <end position="139"/>
    </location>
</feature>
<dbReference type="InterPro" id="IPR007472">
    <property type="entry name" value="N-end_Aminoacyl_Trfase_C"/>
</dbReference>
<reference evidence="7 8" key="1">
    <citation type="submission" date="2019-09" db="EMBL/GenBank/DDBJ databases">
        <authorList>
            <person name="Brejova B."/>
        </authorList>
    </citation>
    <scope>NUCLEOTIDE SEQUENCE [LARGE SCALE GENOMIC DNA]</scope>
</reference>
<evidence type="ECO:0000259" key="5">
    <source>
        <dbReference type="Pfam" id="PF04376"/>
    </source>
</evidence>
<evidence type="ECO:0000256" key="4">
    <source>
        <dbReference type="ARBA" id="ARBA00023315"/>
    </source>
</evidence>
<evidence type="ECO:0000256" key="3">
    <source>
        <dbReference type="ARBA" id="ARBA00022679"/>
    </source>
</evidence>
<evidence type="ECO:0000313" key="8">
    <source>
        <dbReference type="Proteomes" id="UP000398389"/>
    </source>
</evidence>
<dbReference type="InterPro" id="IPR030700">
    <property type="entry name" value="N-end_Aminoacyl_Trfase"/>
</dbReference>
<sequence>MTDAKVTSVTSLVSLKTSNQDFGKAPISARSVVKWADYMDNRHCGYCNGTSTSSKSTERQGTSLYSINIDDEPVLSSDRLMKDSNVSAVPVEVYSEMLNRGFRRSGNTFYKIDQRNSCCPQYTMRLIVSKFKPSKDHRKALNRFNRWVLGESETNLLSISSSLYQNDSHDGFKVNLQNNKNEKIYFKKNKKKLAEYNLPYNVHRVDADFDHLQSQSRDPGLYLTPNDFSFETVISKQQKEIAQTKNSIEFKSILYTCRPQFEVFLKIPMATQEKFELYRKYQVAIHKDSFDEVTMSSFDRFLCRSPLNSNKYPSDKVLTLQDIKDLGGGTFHHEYRYMGKLIAFGVLDILPGNCLSSVYLVWDSDYSDLELGKISVLREVVLTQDLQLPYYCLGLYVPSCPKMLYKSSFHPTELLDPMAIPPSMLGCQDSSSHNKKDTIWSTSGEDIRWIPFEEFSTRWNVDGTHTDWYVSVLEKKGLLPQNALYKPPDLLCEPERVTNILGAESYPQFYIERTPVFDVCMPGIIPFDSLVLSLKNCFDMFSEINVCFKAITNGTSSEFIQITLKQLLDYSFKPEIVEIVLEFIAAIGLDLGPYFAFRLN</sequence>
<gene>
    <name evidence="7" type="ORF">SAPINGB_P003848</name>
</gene>
<evidence type="ECO:0000313" key="7">
    <source>
        <dbReference type="EMBL" id="VVT53983.1"/>
    </source>
</evidence>
<protein>
    <recommendedName>
        <fullName evidence="2">arginyltransferase</fullName>
        <ecNumber evidence="2">2.3.2.8</ecNumber>
    </recommendedName>
</protein>
<name>A0A5E8BRJ7_9ASCO</name>
<proteinExistence type="inferred from homology"/>
<dbReference type="InterPro" id="IPR007471">
    <property type="entry name" value="N-end_Aminoacyl_Trfase_N"/>
</dbReference>
<evidence type="ECO:0000256" key="2">
    <source>
        <dbReference type="ARBA" id="ARBA00012025"/>
    </source>
</evidence>
<dbReference type="GO" id="GO:0005737">
    <property type="term" value="C:cytoplasm"/>
    <property type="evidence" value="ECO:0007669"/>
    <property type="project" value="TreeGrafter"/>
</dbReference>
<dbReference type="Proteomes" id="UP000398389">
    <property type="component" value="Unassembled WGS sequence"/>
</dbReference>
<dbReference type="EMBL" id="CABVLU010000003">
    <property type="protein sequence ID" value="VVT53983.1"/>
    <property type="molecule type" value="Genomic_DNA"/>
</dbReference>
<dbReference type="SUPFAM" id="SSF55729">
    <property type="entry name" value="Acyl-CoA N-acyltransferases (Nat)"/>
    <property type="match status" value="1"/>
</dbReference>
<comment type="similarity">
    <text evidence="1">Belongs to the R-transferase family.</text>
</comment>
<dbReference type="PANTHER" id="PTHR21367">
    <property type="entry name" value="ARGININE-TRNA-PROTEIN TRANSFERASE 1"/>
    <property type="match status" value="1"/>
</dbReference>
<dbReference type="InterPro" id="IPR016181">
    <property type="entry name" value="Acyl_CoA_acyltransferase"/>
</dbReference>
<feature type="domain" description="N-end rule aminoacyl transferase C-terminal" evidence="6">
    <location>
        <begin position="273"/>
        <end position="416"/>
    </location>
</feature>
<dbReference type="OrthoDB" id="74183at2759"/>
<dbReference type="EC" id="2.3.2.8" evidence="2"/>
<evidence type="ECO:0000259" key="6">
    <source>
        <dbReference type="Pfam" id="PF04377"/>
    </source>
</evidence>
<dbReference type="Pfam" id="PF04376">
    <property type="entry name" value="ATE_N"/>
    <property type="match status" value="1"/>
</dbReference>
<accession>A0A5E8BRJ7</accession>